<sequence>MKFINSFSELAAVQQYDTIACDIYGVLHDGYEPYPYTLQTLAHLESSNQVVLLSNSSRMYPALSHQLSSTFNILPTAYNDILSSGKLTRLFLEDCQRYLDGQATTTRLGVQDFCAQQGWTAQKAVRFFIAGGVDYLGPLYDGLDCFEPTEDWDAMAFVLLGSIKPLYGTDKVDPFDEASVIAHYRPFLEKCLARKVPVICTNPDVWAPSGVNTDGSQRLLICPGYVGEMYKAMGGQVLYFGKPYKTIYDYLGEGSGGGKILCVGDNVATDVLGANDVGLDVVLILGGVHAKQFPDLHDHHSVFAQVRQLCQEAGTQEPTYVMPYLRWN</sequence>
<proteinExistence type="predicted"/>
<dbReference type="InterPro" id="IPR006357">
    <property type="entry name" value="HAD-SF_hydro_IIA"/>
</dbReference>
<gene>
    <name evidence="1" type="primary">ABSGL_08829.1 scaffold 10450</name>
</gene>
<dbReference type="OrthoDB" id="426235at2759"/>
<dbReference type="PANTHER" id="PTHR19288:SF90">
    <property type="entry name" value="OS08G0542600 PROTEIN"/>
    <property type="match status" value="1"/>
</dbReference>
<dbReference type="Gene3D" id="3.40.50.1000">
    <property type="entry name" value="HAD superfamily/HAD-like"/>
    <property type="match status" value="2"/>
</dbReference>
<dbReference type="Proteomes" id="UP000078561">
    <property type="component" value="Unassembled WGS sequence"/>
</dbReference>
<dbReference type="GO" id="GO:0005737">
    <property type="term" value="C:cytoplasm"/>
    <property type="evidence" value="ECO:0007669"/>
    <property type="project" value="TreeGrafter"/>
</dbReference>
<name>A0A168PUP3_ABSGL</name>
<reference evidence="1" key="1">
    <citation type="submission" date="2016-04" db="EMBL/GenBank/DDBJ databases">
        <authorList>
            <person name="Evans L.H."/>
            <person name="Alamgir A."/>
            <person name="Owens N."/>
            <person name="Weber N.D."/>
            <person name="Virtaneva K."/>
            <person name="Barbian K."/>
            <person name="Babar A."/>
            <person name="Rosenke K."/>
        </authorList>
    </citation>
    <scope>NUCLEOTIDE SEQUENCE [LARGE SCALE GENOMIC DNA]</scope>
    <source>
        <strain evidence="1">CBS 101.48</strain>
    </source>
</reference>
<dbReference type="InterPro" id="IPR023214">
    <property type="entry name" value="HAD_sf"/>
</dbReference>
<keyword evidence="2" id="KW-1185">Reference proteome</keyword>
<accession>A0A168PUP3</accession>
<evidence type="ECO:0000313" key="1">
    <source>
        <dbReference type="EMBL" id="SAM03012.1"/>
    </source>
</evidence>
<dbReference type="Pfam" id="PF13242">
    <property type="entry name" value="Hydrolase_like"/>
    <property type="match status" value="1"/>
</dbReference>
<dbReference type="SUPFAM" id="SSF56784">
    <property type="entry name" value="HAD-like"/>
    <property type="match status" value="1"/>
</dbReference>
<dbReference type="AlphaFoldDB" id="A0A168PUP3"/>
<dbReference type="GO" id="GO:0016791">
    <property type="term" value="F:phosphatase activity"/>
    <property type="evidence" value="ECO:0007669"/>
    <property type="project" value="TreeGrafter"/>
</dbReference>
<dbReference type="PANTHER" id="PTHR19288">
    <property type="entry name" value="4-NITROPHENYLPHOSPHATASE-RELATED"/>
    <property type="match status" value="1"/>
</dbReference>
<organism evidence="1">
    <name type="scientific">Absidia glauca</name>
    <name type="common">Pin mould</name>
    <dbReference type="NCBI Taxonomy" id="4829"/>
    <lineage>
        <taxon>Eukaryota</taxon>
        <taxon>Fungi</taxon>
        <taxon>Fungi incertae sedis</taxon>
        <taxon>Mucoromycota</taxon>
        <taxon>Mucoromycotina</taxon>
        <taxon>Mucoromycetes</taxon>
        <taxon>Mucorales</taxon>
        <taxon>Cunninghamellaceae</taxon>
        <taxon>Absidia</taxon>
    </lineage>
</organism>
<evidence type="ECO:0000313" key="2">
    <source>
        <dbReference type="Proteomes" id="UP000078561"/>
    </source>
</evidence>
<protein>
    <submittedName>
        <fullName evidence="1">Uncharacterized protein</fullName>
    </submittedName>
</protein>
<dbReference type="OMA" id="ILCDVWG"/>
<dbReference type="STRING" id="4829.A0A168PUP3"/>
<dbReference type="EMBL" id="LT554031">
    <property type="protein sequence ID" value="SAM03012.1"/>
    <property type="molecule type" value="Genomic_DNA"/>
</dbReference>
<dbReference type="InterPro" id="IPR036412">
    <property type="entry name" value="HAD-like_sf"/>
</dbReference>
<dbReference type="InParanoid" id="A0A168PUP3"/>
<dbReference type="Pfam" id="PF13344">
    <property type="entry name" value="Hydrolase_6"/>
    <property type="match status" value="1"/>
</dbReference>